<gene>
    <name evidence="2" type="ORF">C8Q71DRAFT_382313</name>
</gene>
<comment type="caution">
    <text evidence="2">The sequence shown here is derived from an EMBL/GenBank/DDBJ whole genome shotgun (WGS) entry which is preliminary data.</text>
</comment>
<evidence type="ECO:0000256" key="1">
    <source>
        <dbReference type="SAM" id="MobiDB-lite"/>
    </source>
</evidence>
<dbReference type="GeneID" id="71998940"/>
<evidence type="ECO:0000313" key="3">
    <source>
        <dbReference type="Proteomes" id="UP000814176"/>
    </source>
</evidence>
<dbReference type="RefSeq" id="XP_047773555.1">
    <property type="nucleotide sequence ID" value="XM_047918208.1"/>
</dbReference>
<name>A0ABQ8K1B2_9APHY</name>
<keyword evidence="3" id="KW-1185">Reference proteome</keyword>
<proteinExistence type="predicted"/>
<feature type="compositionally biased region" description="Basic and acidic residues" evidence="1">
    <location>
        <begin position="213"/>
        <end position="223"/>
    </location>
</feature>
<sequence>MNITVECDAGLRVSCNSRQGFLFNRPGQVSATRSALVDRRYARLARLNRQTTLGLKPRSTSIVHLPIRVRSSHGHPSHNPRIYALSTRSRLKRQRTTRVTRINQSSSRPEWRGAQLGGERLAGGELARAEGANTPGCEVTTAGTVGVESKFVTMMRAYRAARYSHQLLLLVTDLMHDALITARSPQASPDKKSCTIERVILLTTIQTSIDIQETGRDETEHRNTQNNVAGQM</sequence>
<organism evidence="2 3">
    <name type="scientific">Rhodofomes roseus</name>
    <dbReference type="NCBI Taxonomy" id="34475"/>
    <lineage>
        <taxon>Eukaryota</taxon>
        <taxon>Fungi</taxon>
        <taxon>Dikarya</taxon>
        <taxon>Basidiomycota</taxon>
        <taxon>Agaricomycotina</taxon>
        <taxon>Agaricomycetes</taxon>
        <taxon>Polyporales</taxon>
        <taxon>Rhodofomes</taxon>
    </lineage>
</organism>
<feature type="region of interest" description="Disordered" evidence="1">
    <location>
        <begin position="213"/>
        <end position="232"/>
    </location>
</feature>
<evidence type="ECO:0000313" key="2">
    <source>
        <dbReference type="EMBL" id="KAH9830203.1"/>
    </source>
</evidence>
<reference evidence="2 3" key="1">
    <citation type="journal article" date="2021" name="Environ. Microbiol.">
        <title>Gene family expansions and transcriptome signatures uncover fungal adaptations to wood decay.</title>
        <authorList>
            <person name="Hage H."/>
            <person name="Miyauchi S."/>
            <person name="Viragh M."/>
            <person name="Drula E."/>
            <person name="Min B."/>
            <person name="Chaduli D."/>
            <person name="Navarro D."/>
            <person name="Favel A."/>
            <person name="Norest M."/>
            <person name="Lesage-Meessen L."/>
            <person name="Balint B."/>
            <person name="Merenyi Z."/>
            <person name="de Eugenio L."/>
            <person name="Morin E."/>
            <person name="Martinez A.T."/>
            <person name="Baldrian P."/>
            <person name="Stursova M."/>
            <person name="Martinez M.J."/>
            <person name="Novotny C."/>
            <person name="Magnuson J.K."/>
            <person name="Spatafora J.W."/>
            <person name="Maurice S."/>
            <person name="Pangilinan J."/>
            <person name="Andreopoulos W."/>
            <person name="LaButti K."/>
            <person name="Hundley H."/>
            <person name="Na H."/>
            <person name="Kuo A."/>
            <person name="Barry K."/>
            <person name="Lipzen A."/>
            <person name="Henrissat B."/>
            <person name="Riley R."/>
            <person name="Ahrendt S."/>
            <person name="Nagy L.G."/>
            <person name="Grigoriev I.V."/>
            <person name="Martin F."/>
            <person name="Rosso M.N."/>
        </authorList>
    </citation>
    <scope>NUCLEOTIDE SEQUENCE [LARGE SCALE GENOMIC DNA]</scope>
    <source>
        <strain evidence="2 3">CIRM-BRFM 1785</strain>
    </source>
</reference>
<protein>
    <submittedName>
        <fullName evidence="2">Uncharacterized protein</fullName>
    </submittedName>
</protein>
<dbReference type="EMBL" id="JADCUA010000033">
    <property type="protein sequence ID" value="KAH9830203.1"/>
    <property type="molecule type" value="Genomic_DNA"/>
</dbReference>
<accession>A0ABQ8K1B2</accession>
<dbReference type="Proteomes" id="UP000814176">
    <property type="component" value="Unassembled WGS sequence"/>
</dbReference>